<evidence type="ECO:0008006" key="4">
    <source>
        <dbReference type="Google" id="ProtNLM"/>
    </source>
</evidence>
<dbReference type="Proteomes" id="UP000076865">
    <property type="component" value="Chromosome"/>
</dbReference>
<feature type="region of interest" description="Disordered" evidence="1">
    <location>
        <begin position="28"/>
        <end position="55"/>
    </location>
</feature>
<keyword evidence="3" id="KW-1185">Reference proteome</keyword>
<feature type="region of interest" description="Disordered" evidence="1">
    <location>
        <begin position="208"/>
        <end position="230"/>
    </location>
</feature>
<evidence type="ECO:0000256" key="1">
    <source>
        <dbReference type="SAM" id="MobiDB-lite"/>
    </source>
</evidence>
<dbReference type="AlphaFoldDB" id="A0A167TKN6"/>
<feature type="compositionally biased region" description="Polar residues" evidence="1">
    <location>
        <begin position="213"/>
        <end position="230"/>
    </location>
</feature>
<organism evidence="2 3">
    <name type="scientific">Anoxybacteroides amylolyticum</name>
    <dbReference type="NCBI Taxonomy" id="294699"/>
    <lineage>
        <taxon>Bacteria</taxon>
        <taxon>Bacillati</taxon>
        <taxon>Bacillota</taxon>
        <taxon>Bacilli</taxon>
        <taxon>Bacillales</taxon>
        <taxon>Anoxybacillaceae</taxon>
        <taxon>Anoxybacteroides</taxon>
    </lineage>
</organism>
<proteinExistence type="predicted"/>
<evidence type="ECO:0000313" key="3">
    <source>
        <dbReference type="Proteomes" id="UP000076865"/>
    </source>
</evidence>
<evidence type="ECO:0000313" key="2">
    <source>
        <dbReference type="EMBL" id="ANB61204.1"/>
    </source>
</evidence>
<sequence>MKPLYKAAAVSILGLSLLSGCGTQQEAAKTLPSKHTEKQSSEQTQGASTDHQEQNKKIRLLEKKLSYTRNGKTYEEMAYLKTSENQSFSLYVLEGWELEAEEPNADVLLKDDSFVRISLLHPEGGEIDYGKTVEEQAKAVSADAARQPTDTLQGLLHDAVWYKAYTNDTAVNVIWLKGNVPMIVNIQTPREQEVLEPIFAMLSTVEKTEVTKPNESLDNPNEPTSSSNKQ</sequence>
<gene>
    <name evidence="2" type="ORF">GFC30_938</name>
</gene>
<name>A0A167TKN6_9BACL</name>
<dbReference type="KEGG" id="aamy:GFC30_938"/>
<dbReference type="OrthoDB" id="2735367at2"/>
<reference evidence="2 3" key="1">
    <citation type="journal article" date="2006" name="Syst. Appl. Microbiol.">
        <title>Anoxybacillus amylolyticus sp. nov., a thermophilic amylase producing bacterium isolated from Mount Rittmann (Antarctica).</title>
        <authorList>
            <person name="Poli A."/>
            <person name="Esposito E."/>
            <person name="Lama L."/>
            <person name="Orlando P."/>
            <person name="Nicolaus G."/>
            <person name="de Appolonia F."/>
            <person name="Gambacorta A."/>
            <person name="Nicolaus B."/>
        </authorList>
    </citation>
    <scope>NUCLEOTIDE SEQUENCE [LARGE SCALE GENOMIC DNA]</scope>
    <source>
        <strain evidence="2 3">DSM 15939</strain>
    </source>
</reference>
<dbReference type="PROSITE" id="PS51257">
    <property type="entry name" value="PROKAR_LIPOPROTEIN"/>
    <property type="match status" value="1"/>
</dbReference>
<dbReference type="RefSeq" id="WP_066323094.1">
    <property type="nucleotide sequence ID" value="NZ_CP015438.1"/>
</dbReference>
<accession>A0A167TKN6</accession>
<protein>
    <recommendedName>
        <fullName evidence="4">Lipoprotein</fullName>
    </recommendedName>
</protein>
<dbReference type="EMBL" id="CP015438">
    <property type="protein sequence ID" value="ANB61204.1"/>
    <property type="molecule type" value="Genomic_DNA"/>
</dbReference>
<dbReference type="PATRIC" id="fig|294699.3.peg.922"/>